<dbReference type="WBParaSite" id="PSAMB.scaffold5036size12829.g25762.t1">
    <property type="protein sequence ID" value="PSAMB.scaffold5036size12829.g25762.t1"/>
    <property type="gene ID" value="PSAMB.scaffold5036size12829.g25762"/>
</dbReference>
<keyword evidence="2" id="KW-1185">Reference proteome</keyword>
<evidence type="ECO:0000313" key="2">
    <source>
        <dbReference type="Proteomes" id="UP000887566"/>
    </source>
</evidence>
<name>A0A914WVW4_9BILA</name>
<sequence length="151" mass="16945">MFLTPRLPALVQFRDLQPRYVHGEDVLIVLEYAPGLEVTSKDWIGLFPAGWTNLQQFLAFHRAPNPKTDFNGHRILHTLVFRSRGIVPPAQPLPNGAPNLYQFVFVSDTFDAVLGSSGLFFLDPMNYTANLTTGLKKTEDPTPKTCFLQQG</sequence>
<dbReference type="InterPro" id="IPR041611">
    <property type="entry name" value="SKICH"/>
</dbReference>
<accession>A0A914WVW4</accession>
<evidence type="ECO:0000259" key="1">
    <source>
        <dbReference type="Pfam" id="PF17751"/>
    </source>
</evidence>
<dbReference type="Pfam" id="PF17751">
    <property type="entry name" value="SKICH"/>
    <property type="match status" value="1"/>
</dbReference>
<feature type="domain" description="SKICH" evidence="1">
    <location>
        <begin position="11"/>
        <end position="120"/>
    </location>
</feature>
<organism evidence="2 3">
    <name type="scientific">Plectus sambesii</name>
    <dbReference type="NCBI Taxonomy" id="2011161"/>
    <lineage>
        <taxon>Eukaryota</taxon>
        <taxon>Metazoa</taxon>
        <taxon>Ecdysozoa</taxon>
        <taxon>Nematoda</taxon>
        <taxon>Chromadorea</taxon>
        <taxon>Plectida</taxon>
        <taxon>Plectina</taxon>
        <taxon>Plectoidea</taxon>
        <taxon>Plectidae</taxon>
        <taxon>Plectus</taxon>
    </lineage>
</organism>
<dbReference type="Gene3D" id="2.60.40.2840">
    <property type="match status" value="1"/>
</dbReference>
<evidence type="ECO:0000313" key="3">
    <source>
        <dbReference type="WBParaSite" id="PSAMB.scaffold5036size12829.g25762.t1"/>
    </source>
</evidence>
<reference evidence="3" key="1">
    <citation type="submission" date="2022-11" db="UniProtKB">
        <authorList>
            <consortium name="WormBaseParasite"/>
        </authorList>
    </citation>
    <scope>IDENTIFICATION</scope>
</reference>
<protein>
    <submittedName>
        <fullName evidence="3">SKICH domain-containing protein</fullName>
    </submittedName>
</protein>
<dbReference type="Proteomes" id="UP000887566">
    <property type="component" value="Unplaced"/>
</dbReference>
<proteinExistence type="predicted"/>
<dbReference type="AlphaFoldDB" id="A0A914WVW4"/>